<reference evidence="3 4" key="1">
    <citation type="submission" date="2017-07" db="EMBL/GenBank/DDBJ databases">
        <title>An improved, manually edited Actinidia chinensis var. chinensis (kiwifruit) genome highlights the challenges associated with draft genomes and gene prediction in plants.</title>
        <authorList>
            <person name="Pilkington S."/>
            <person name="Crowhurst R."/>
            <person name="Hilario E."/>
            <person name="Nardozza S."/>
            <person name="Fraser L."/>
            <person name="Peng Y."/>
            <person name="Gunaseelan K."/>
            <person name="Simpson R."/>
            <person name="Tahir J."/>
            <person name="Deroles S."/>
            <person name="Templeton K."/>
            <person name="Luo Z."/>
            <person name="Davy M."/>
            <person name="Cheng C."/>
            <person name="Mcneilage M."/>
            <person name="Scaglione D."/>
            <person name="Liu Y."/>
            <person name="Zhang Q."/>
            <person name="Datson P."/>
            <person name="De Silva N."/>
            <person name="Gardiner S."/>
            <person name="Bassett H."/>
            <person name="Chagne D."/>
            <person name="Mccallum J."/>
            <person name="Dzierzon H."/>
            <person name="Deng C."/>
            <person name="Wang Y.-Y."/>
            <person name="Barron N."/>
            <person name="Manako K."/>
            <person name="Bowen J."/>
            <person name="Foster T."/>
            <person name="Erridge Z."/>
            <person name="Tiffin H."/>
            <person name="Waite C."/>
            <person name="Davies K."/>
            <person name="Grierson E."/>
            <person name="Laing W."/>
            <person name="Kirk R."/>
            <person name="Chen X."/>
            <person name="Wood M."/>
            <person name="Montefiori M."/>
            <person name="Brummell D."/>
            <person name="Schwinn K."/>
            <person name="Catanach A."/>
            <person name="Fullerton C."/>
            <person name="Li D."/>
            <person name="Meiyalaghan S."/>
            <person name="Nieuwenhuizen N."/>
            <person name="Read N."/>
            <person name="Prakash R."/>
            <person name="Hunter D."/>
            <person name="Zhang H."/>
            <person name="Mckenzie M."/>
            <person name="Knabel M."/>
            <person name="Harris A."/>
            <person name="Allan A."/>
            <person name="Chen A."/>
            <person name="Janssen B."/>
            <person name="Plunkett B."/>
            <person name="Dwamena C."/>
            <person name="Voogd C."/>
            <person name="Leif D."/>
            <person name="Lafferty D."/>
            <person name="Souleyre E."/>
            <person name="Varkonyi-Gasic E."/>
            <person name="Gambi F."/>
            <person name="Hanley J."/>
            <person name="Yao J.-L."/>
            <person name="Cheung J."/>
            <person name="David K."/>
            <person name="Warren B."/>
            <person name="Marsh K."/>
            <person name="Snowden K."/>
            <person name="Lin-Wang K."/>
            <person name="Brian L."/>
            <person name="Martinez-Sanchez M."/>
            <person name="Wang M."/>
            <person name="Ileperuma N."/>
            <person name="Macnee N."/>
            <person name="Campin R."/>
            <person name="Mcatee P."/>
            <person name="Drummond R."/>
            <person name="Espley R."/>
            <person name="Ireland H."/>
            <person name="Wu R."/>
            <person name="Atkinson R."/>
            <person name="Karunairetnam S."/>
            <person name="Bulley S."/>
            <person name="Chunkath S."/>
            <person name="Hanley Z."/>
            <person name="Storey R."/>
            <person name="Thrimawithana A."/>
            <person name="Thomson S."/>
            <person name="David C."/>
            <person name="Testolin R."/>
        </authorList>
    </citation>
    <scope>NUCLEOTIDE SEQUENCE [LARGE SCALE GENOMIC DNA]</scope>
    <source>
        <strain evidence="4">cv. Red5</strain>
        <tissue evidence="3">Young leaf</tissue>
    </source>
</reference>
<dbReference type="Proteomes" id="UP000241394">
    <property type="component" value="Chromosome LG27"/>
</dbReference>
<keyword evidence="4" id="KW-1185">Reference proteome</keyword>
<dbReference type="Gramene" id="PSR87835">
    <property type="protein sequence ID" value="PSR87835"/>
    <property type="gene ID" value="CEY00_Acc30864"/>
</dbReference>
<organism evidence="3 4">
    <name type="scientific">Actinidia chinensis var. chinensis</name>
    <name type="common">Chinese soft-hair kiwi</name>
    <dbReference type="NCBI Taxonomy" id="1590841"/>
    <lineage>
        <taxon>Eukaryota</taxon>
        <taxon>Viridiplantae</taxon>
        <taxon>Streptophyta</taxon>
        <taxon>Embryophyta</taxon>
        <taxon>Tracheophyta</taxon>
        <taxon>Spermatophyta</taxon>
        <taxon>Magnoliopsida</taxon>
        <taxon>eudicotyledons</taxon>
        <taxon>Gunneridae</taxon>
        <taxon>Pentapetalae</taxon>
        <taxon>asterids</taxon>
        <taxon>Ericales</taxon>
        <taxon>Actinidiaceae</taxon>
        <taxon>Actinidia</taxon>
    </lineage>
</organism>
<dbReference type="AlphaFoldDB" id="A0A2R6PA26"/>
<dbReference type="InParanoid" id="A0A2R6PA26"/>
<name>A0A2R6PA26_ACTCC</name>
<accession>A0A2R6PA26</accession>
<evidence type="ECO:0000256" key="2">
    <source>
        <dbReference type="SAM" id="MobiDB-lite"/>
    </source>
</evidence>
<dbReference type="GO" id="GO:0005802">
    <property type="term" value="C:trans-Golgi network"/>
    <property type="evidence" value="ECO:0007669"/>
    <property type="project" value="InterPro"/>
</dbReference>
<evidence type="ECO:0000256" key="1">
    <source>
        <dbReference type="SAM" id="Coils"/>
    </source>
</evidence>
<feature type="coiled-coil region" evidence="1">
    <location>
        <begin position="185"/>
        <end position="274"/>
    </location>
</feature>
<dbReference type="InterPro" id="IPR040362">
    <property type="entry name" value="RELCH"/>
</dbReference>
<reference evidence="4" key="2">
    <citation type="journal article" date="2018" name="BMC Genomics">
        <title>A manually annotated Actinidia chinensis var. chinensis (kiwifruit) genome highlights the challenges associated with draft genomes and gene prediction in plants.</title>
        <authorList>
            <person name="Pilkington S.M."/>
            <person name="Crowhurst R."/>
            <person name="Hilario E."/>
            <person name="Nardozza S."/>
            <person name="Fraser L."/>
            <person name="Peng Y."/>
            <person name="Gunaseelan K."/>
            <person name="Simpson R."/>
            <person name="Tahir J."/>
            <person name="Deroles S.C."/>
            <person name="Templeton K."/>
            <person name="Luo Z."/>
            <person name="Davy M."/>
            <person name="Cheng C."/>
            <person name="McNeilage M."/>
            <person name="Scaglione D."/>
            <person name="Liu Y."/>
            <person name="Zhang Q."/>
            <person name="Datson P."/>
            <person name="De Silva N."/>
            <person name="Gardiner S.E."/>
            <person name="Bassett H."/>
            <person name="Chagne D."/>
            <person name="McCallum J."/>
            <person name="Dzierzon H."/>
            <person name="Deng C."/>
            <person name="Wang Y.Y."/>
            <person name="Barron L."/>
            <person name="Manako K."/>
            <person name="Bowen J."/>
            <person name="Foster T.M."/>
            <person name="Erridge Z.A."/>
            <person name="Tiffin H."/>
            <person name="Waite C.N."/>
            <person name="Davies K.M."/>
            <person name="Grierson E.P."/>
            <person name="Laing W.A."/>
            <person name="Kirk R."/>
            <person name="Chen X."/>
            <person name="Wood M."/>
            <person name="Montefiori M."/>
            <person name="Brummell D.A."/>
            <person name="Schwinn K.E."/>
            <person name="Catanach A."/>
            <person name="Fullerton C."/>
            <person name="Li D."/>
            <person name="Meiyalaghan S."/>
            <person name="Nieuwenhuizen N."/>
            <person name="Read N."/>
            <person name="Prakash R."/>
            <person name="Hunter D."/>
            <person name="Zhang H."/>
            <person name="McKenzie M."/>
            <person name="Knabel M."/>
            <person name="Harris A."/>
            <person name="Allan A.C."/>
            <person name="Gleave A."/>
            <person name="Chen A."/>
            <person name="Janssen B.J."/>
            <person name="Plunkett B."/>
            <person name="Ampomah-Dwamena C."/>
            <person name="Voogd C."/>
            <person name="Leif D."/>
            <person name="Lafferty D."/>
            <person name="Souleyre E.J.F."/>
            <person name="Varkonyi-Gasic E."/>
            <person name="Gambi F."/>
            <person name="Hanley J."/>
            <person name="Yao J.L."/>
            <person name="Cheung J."/>
            <person name="David K.M."/>
            <person name="Warren B."/>
            <person name="Marsh K."/>
            <person name="Snowden K.C."/>
            <person name="Lin-Wang K."/>
            <person name="Brian L."/>
            <person name="Martinez-Sanchez M."/>
            <person name="Wang M."/>
            <person name="Ileperuma N."/>
            <person name="Macnee N."/>
            <person name="Campin R."/>
            <person name="McAtee P."/>
            <person name="Drummond R.S.M."/>
            <person name="Espley R.V."/>
            <person name="Ireland H.S."/>
            <person name="Wu R."/>
            <person name="Atkinson R.G."/>
            <person name="Karunairetnam S."/>
            <person name="Bulley S."/>
            <person name="Chunkath S."/>
            <person name="Hanley Z."/>
            <person name="Storey R."/>
            <person name="Thrimawithana A.H."/>
            <person name="Thomson S."/>
            <person name="David C."/>
            <person name="Testolin R."/>
            <person name="Huang H."/>
            <person name="Hellens R.P."/>
            <person name="Schaffer R.J."/>
        </authorList>
    </citation>
    <scope>NUCLEOTIDE SEQUENCE [LARGE SCALE GENOMIC DNA]</scope>
    <source>
        <strain evidence="4">cv. Red5</strain>
    </source>
</reference>
<protein>
    <submittedName>
        <fullName evidence="3">LisH domain and HEAT repeat-containing protein</fullName>
    </submittedName>
</protein>
<feature type="region of interest" description="Disordered" evidence="2">
    <location>
        <begin position="118"/>
        <end position="138"/>
    </location>
</feature>
<dbReference type="EMBL" id="NKQK01000027">
    <property type="protein sequence ID" value="PSR87835.1"/>
    <property type="molecule type" value="Genomic_DNA"/>
</dbReference>
<evidence type="ECO:0000313" key="3">
    <source>
        <dbReference type="EMBL" id="PSR87835.1"/>
    </source>
</evidence>
<keyword evidence="1" id="KW-0175">Coiled coil</keyword>
<feature type="region of interest" description="Disordered" evidence="2">
    <location>
        <begin position="405"/>
        <end position="426"/>
    </location>
</feature>
<feature type="compositionally biased region" description="Basic and acidic residues" evidence="2">
    <location>
        <begin position="409"/>
        <end position="426"/>
    </location>
</feature>
<feature type="coiled-coil region" evidence="1">
    <location>
        <begin position="73"/>
        <end position="107"/>
    </location>
</feature>
<evidence type="ECO:0000313" key="4">
    <source>
        <dbReference type="Proteomes" id="UP000241394"/>
    </source>
</evidence>
<dbReference type="GO" id="GO:0055037">
    <property type="term" value="C:recycling endosome"/>
    <property type="evidence" value="ECO:0007669"/>
    <property type="project" value="TreeGrafter"/>
</dbReference>
<gene>
    <name evidence="3" type="ORF">CEY00_Acc30864</name>
</gene>
<proteinExistence type="predicted"/>
<dbReference type="PANTHER" id="PTHR32059">
    <property type="entry name" value="RAB11-BINDING PROTEIN RELCH"/>
    <property type="match status" value="1"/>
</dbReference>
<comment type="caution">
    <text evidence="3">The sequence shown here is derived from an EMBL/GenBank/DDBJ whole genome shotgun (WGS) entry which is preliminary data.</text>
</comment>
<dbReference type="InterPro" id="IPR006594">
    <property type="entry name" value="LisH"/>
</dbReference>
<dbReference type="GO" id="GO:0032367">
    <property type="term" value="P:intracellular cholesterol transport"/>
    <property type="evidence" value="ECO:0007669"/>
    <property type="project" value="InterPro"/>
</dbReference>
<feature type="coiled-coil region" evidence="1">
    <location>
        <begin position="304"/>
        <end position="331"/>
    </location>
</feature>
<dbReference type="PANTHER" id="PTHR32059:SF0">
    <property type="entry name" value="RAB11-BINDING PROTEIN RELCH"/>
    <property type="match status" value="1"/>
</dbReference>
<dbReference type="PROSITE" id="PS50896">
    <property type="entry name" value="LISH"/>
    <property type="match status" value="2"/>
</dbReference>
<dbReference type="SMART" id="SM00667">
    <property type="entry name" value="LisH"/>
    <property type="match status" value="2"/>
</dbReference>
<dbReference type="STRING" id="1590841.A0A2R6PA26"/>
<sequence length="426" mass="48298">MDVERSSLCNCVVNFLLEENYLLTAFELLDDGRDAQAIRLKELFSNPSHFPPDQISRFNSLRVADPQSLLEEKEALEEKLALSEYELRLSQEDILELKDELQKKTELAIADGSNANVSITNGSDSQQGKRETSFSNLGPLKDNERADINCAVKEYLLLAGYRLTAMTFYKEVTNQNLDALRHYYYQYLSSTAEAAEEKIAMLRENESLQKENGKLKTDEASLLKSKDLADCQVTALTRSLEALQKDLKDKEILVHDLKQSLEHQRKTLNDCRAEITSLKMHIEGSRSGRILVAGDIEHVQSESLERYKEEIDLLRKEIESLKTEKFIAEKTSDRDTEFIEIRDKVVDFQENNTVASPLERTSEVLETMGAQSLENQRYDDTNDKTEALPGEILISFTNDINGAIGSADHVPKHDGESRPEDNGLLL</sequence>
<dbReference type="OrthoDB" id="1695393at2759"/>